<keyword evidence="1" id="KW-0547">Nucleotide-binding</keyword>
<dbReference type="SUPFAM" id="SSF46689">
    <property type="entry name" value="Homeodomain-like"/>
    <property type="match status" value="1"/>
</dbReference>
<keyword evidence="5" id="KW-0804">Transcription</keyword>
<dbReference type="Pfam" id="PF00072">
    <property type="entry name" value="Response_reg"/>
    <property type="match status" value="1"/>
</dbReference>
<dbReference type="InterPro" id="IPR001789">
    <property type="entry name" value="Sig_transdc_resp-reg_receiver"/>
</dbReference>
<dbReference type="SMART" id="SM00382">
    <property type="entry name" value="AAA"/>
    <property type="match status" value="1"/>
</dbReference>
<dbReference type="InterPro" id="IPR025944">
    <property type="entry name" value="Sigma_54_int_dom_CS"/>
</dbReference>
<dbReference type="CDD" id="cd00009">
    <property type="entry name" value="AAA"/>
    <property type="match status" value="1"/>
</dbReference>
<dbReference type="STRING" id="1436961.SAMN05421739_10148"/>
<dbReference type="GO" id="GO:0005524">
    <property type="term" value="F:ATP binding"/>
    <property type="evidence" value="ECO:0007669"/>
    <property type="project" value="UniProtKB-KW"/>
</dbReference>
<dbReference type="InterPro" id="IPR025943">
    <property type="entry name" value="Sigma_54_int_dom_ATP-bd_2"/>
</dbReference>
<keyword evidence="10" id="KW-1185">Reference proteome</keyword>
<dbReference type="Pfam" id="PF25601">
    <property type="entry name" value="AAA_lid_14"/>
    <property type="match status" value="1"/>
</dbReference>
<evidence type="ECO:0000256" key="2">
    <source>
        <dbReference type="ARBA" id="ARBA00022840"/>
    </source>
</evidence>
<keyword evidence="6" id="KW-0597">Phosphoprotein</keyword>
<dbReference type="PROSITE" id="PS50110">
    <property type="entry name" value="RESPONSE_REGULATORY"/>
    <property type="match status" value="1"/>
</dbReference>
<dbReference type="Gene3D" id="3.40.50.2300">
    <property type="match status" value="1"/>
</dbReference>
<dbReference type="SUPFAM" id="SSF52540">
    <property type="entry name" value="P-loop containing nucleoside triphosphate hydrolases"/>
    <property type="match status" value="1"/>
</dbReference>
<dbReference type="Proteomes" id="UP000198724">
    <property type="component" value="Unassembled WGS sequence"/>
</dbReference>
<feature type="domain" description="Sigma-54 factor interaction" evidence="7">
    <location>
        <begin position="148"/>
        <end position="377"/>
    </location>
</feature>
<keyword evidence="3" id="KW-0805">Transcription regulation</keyword>
<dbReference type="InterPro" id="IPR058031">
    <property type="entry name" value="AAA_lid_NorR"/>
</dbReference>
<evidence type="ECO:0000313" key="10">
    <source>
        <dbReference type="Proteomes" id="UP000198724"/>
    </source>
</evidence>
<dbReference type="PROSITE" id="PS00676">
    <property type="entry name" value="SIGMA54_INTERACT_2"/>
    <property type="match status" value="1"/>
</dbReference>
<dbReference type="GO" id="GO:0003677">
    <property type="term" value="F:DNA binding"/>
    <property type="evidence" value="ECO:0007669"/>
    <property type="project" value="UniProtKB-KW"/>
</dbReference>
<evidence type="ECO:0000313" key="9">
    <source>
        <dbReference type="EMBL" id="SFF83204.1"/>
    </source>
</evidence>
<keyword evidence="4 9" id="KW-0238">DNA-binding</keyword>
<evidence type="ECO:0000256" key="5">
    <source>
        <dbReference type="ARBA" id="ARBA00023163"/>
    </source>
</evidence>
<dbReference type="AlphaFoldDB" id="A0A1I2LV98"/>
<dbReference type="FunFam" id="3.40.50.300:FF:000006">
    <property type="entry name" value="DNA-binding transcriptional regulator NtrC"/>
    <property type="match status" value="1"/>
</dbReference>
<dbReference type="InterPro" id="IPR002078">
    <property type="entry name" value="Sigma_54_int"/>
</dbReference>
<protein>
    <submittedName>
        <fullName evidence="9">DNA-binding transcriptional response regulator, NtrC family, contains REC, AAA-type ATPase, and a Fis-type DNA-binding domains</fullName>
    </submittedName>
</protein>
<evidence type="ECO:0000256" key="6">
    <source>
        <dbReference type="PROSITE-ProRule" id="PRU00169"/>
    </source>
</evidence>
<dbReference type="InterPro" id="IPR011006">
    <property type="entry name" value="CheY-like_superfamily"/>
</dbReference>
<feature type="modified residue" description="4-aspartylphosphate" evidence="6">
    <location>
        <position position="56"/>
    </location>
</feature>
<evidence type="ECO:0000256" key="4">
    <source>
        <dbReference type="ARBA" id="ARBA00023125"/>
    </source>
</evidence>
<dbReference type="InterPro" id="IPR027417">
    <property type="entry name" value="P-loop_NTPase"/>
</dbReference>
<feature type="domain" description="Response regulatory" evidence="8">
    <location>
        <begin position="7"/>
        <end position="121"/>
    </location>
</feature>
<dbReference type="PROSITE" id="PS50045">
    <property type="entry name" value="SIGMA54_INTERACT_4"/>
    <property type="match status" value="1"/>
</dbReference>
<dbReference type="SUPFAM" id="SSF52172">
    <property type="entry name" value="CheY-like"/>
    <property type="match status" value="1"/>
</dbReference>
<dbReference type="OrthoDB" id="9782110at2"/>
<dbReference type="PANTHER" id="PTHR32071:SF121">
    <property type="entry name" value="SIGMA L-DEPENDENT TRANSCRIPTIONAL REGULATOR YQIR-RELATED"/>
    <property type="match status" value="1"/>
</dbReference>
<sequence>MKNSSFKIFILDDDVWYSELLEYHLSLNPDYELKKFHSAKDCLGSLYERPNVLTLDYSLPDKNGAEVLSKIKEQSPDTQVIIISGQNDVATAVDLLKKGAYDYIVKDEDTPERLWNTINKIRENVSLREEIDQLREEIGQKYDFSNFIIGNSDAMKRVFTMMGKAAKTNITVSISGETGTGKELVAKAIHYNSAKKKSPYVTVNVAAIPRELIESELFGHEKGAFTGAIARRLGKFEEANKGTIFLDEIGELDISLQAKLLRVLQEKEITRVGGNSVVPVNTRIIVATHKDLAEEVKKGNFREDLYYRLLGLPIHLPPLRERGPDILVLAKHFMDAFAKENGLGKMTLSTEAQEKLLSHAYPGNVRELKALVELAVVMADDNIIMPHDINLTVSNREVDFLAKERTLREYTTEIIQRFLNKYDHNVLLVAEKLDVGKSTIYRMLQNKELVSK</sequence>
<dbReference type="PROSITE" id="PS00688">
    <property type="entry name" value="SIGMA54_INTERACT_3"/>
    <property type="match status" value="1"/>
</dbReference>
<dbReference type="SMART" id="SM00448">
    <property type="entry name" value="REC"/>
    <property type="match status" value="1"/>
</dbReference>
<dbReference type="GO" id="GO:0000160">
    <property type="term" value="P:phosphorelay signal transduction system"/>
    <property type="evidence" value="ECO:0007669"/>
    <property type="project" value="InterPro"/>
</dbReference>
<dbReference type="PANTHER" id="PTHR32071">
    <property type="entry name" value="TRANSCRIPTIONAL REGULATORY PROTEIN"/>
    <property type="match status" value="1"/>
</dbReference>
<dbReference type="EMBL" id="FOOT01000001">
    <property type="protein sequence ID" value="SFF83204.1"/>
    <property type="molecule type" value="Genomic_DNA"/>
</dbReference>
<evidence type="ECO:0000259" key="8">
    <source>
        <dbReference type="PROSITE" id="PS50110"/>
    </source>
</evidence>
<dbReference type="InterPro" id="IPR009057">
    <property type="entry name" value="Homeodomain-like_sf"/>
</dbReference>
<evidence type="ECO:0000256" key="3">
    <source>
        <dbReference type="ARBA" id="ARBA00023015"/>
    </source>
</evidence>
<name>A0A1I2LV98_9BACT</name>
<dbReference type="InterPro" id="IPR003593">
    <property type="entry name" value="AAA+_ATPase"/>
</dbReference>
<dbReference type="GO" id="GO:0006355">
    <property type="term" value="P:regulation of DNA-templated transcription"/>
    <property type="evidence" value="ECO:0007669"/>
    <property type="project" value="InterPro"/>
</dbReference>
<dbReference type="Gene3D" id="3.40.50.300">
    <property type="entry name" value="P-loop containing nucleotide triphosphate hydrolases"/>
    <property type="match status" value="1"/>
</dbReference>
<dbReference type="RefSeq" id="WP_092097884.1">
    <property type="nucleotide sequence ID" value="NZ_FOOT01000001.1"/>
</dbReference>
<accession>A0A1I2LV98</accession>
<evidence type="ECO:0000259" key="7">
    <source>
        <dbReference type="PROSITE" id="PS50045"/>
    </source>
</evidence>
<keyword evidence="2" id="KW-0067">ATP-binding</keyword>
<dbReference type="Pfam" id="PF00158">
    <property type="entry name" value="Sigma54_activat"/>
    <property type="match status" value="1"/>
</dbReference>
<dbReference type="Gene3D" id="1.10.8.60">
    <property type="match status" value="1"/>
</dbReference>
<gene>
    <name evidence="9" type="ORF">SAMN05421739_10148</name>
</gene>
<evidence type="ECO:0000256" key="1">
    <source>
        <dbReference type="ARBA" id="ARBA00022741"/>
    </source>
</evidence>
<dbReference type="CDD" id="cd00156">
    <property type="entry name" value="REC"/>
    <property type="match status" value="1"/>
</dbReference>
<proteinExistence type="predicted"/>
<organism evidence="9 10">
    <name type="scientific">Pontibacter chinhatensis</name>
    <dbReference type="NCBI Taxonomy" id="1436961"/>
    <lineage>
        <taxon>Bacteria</taxon>
        <taxon>Pseudomonadati</taxon>
        <taxon>Bacteroidota</taxon>
        <taxon>Cytophagia</taxon>
        <taxon>Cytophagales</taxon>
        <taxon>Hymenobacteraceae</taxon>
        <taxon>Pontibacter</taxon>
    </lineage>
</organism>
<reference evidence="10" key="1">
    <citation type="submission" date="2016-10" db="EMBL/GenBank/DDBJ databases">
        <authorList>
            <person name="Varghese N."/>
            <person name="Submissions S."/>
        </authorList>
    </citation>
    <scope>NUCLEOTIDE SEQUENCE [LARGE SCALE GENOMIC DNA]</scope>
    <source>
        <strain evidence="10">LP51</strain>
    </source>
</reference>